<protein>
    <recommendedName>
        <fullName evidence="3">DUF2513 domain-containing protein</fullName>
    </recommendedName>
</protein>
<evidence type="ECO:0000313" key="1">
    <source>
        <dbReference type="EMBL" id="MFL0197835.1"/>
    </source>
</evidence>
<sequence length="167" mass="19423">MFRKNHNRKSAVSIKMLIREFGEDFSEHVKERLMDLEVRCFLTRKEIPYRFDLKHVEHLQYEIASDEAEPSTPCSKEYAYGQFVVLDGILYFSERCLENKDIMQSPMVSIIYNALDEGIIVNEGSNLKRLNDNNIDFVVDSILSSCPEVSQSYLDIVQGMISRSNKR</sequence>
<dbReference type="EMBL" id="JBJHZX010000038">
    <property type="protein sequence ID" value="MFL0197835.1"/>
    <property type="molecule type" value="Genomic_DNA"/>
</dbReference>
<proteinExistence type="predicted"/>
<gene>
    <name evidence="1" type="ORF">ACJDU8_20020</name>
</gene>
<evidence type="ECO:0000313" key="2">
    <source>
        <dbReference type="Proteomes" id="UP001623660"/>
    </source>
</evidence>
<evidence type="ECO:0008006" key="3">
    <source>
        <dbReference type="Google" id="ProtNLM"/>
    </source>
</evidence>
<dbReference type="Proteomes" id="UP001623660">
    <property type="component" value="Unassembled WGS sequence"/>
</dbReference>
<name>A0ABW8STD4_9CLOT</name>
<reference evidence="1 2" key="1">
    <citation type="submission" date="2024-11" db="EMBL/GenBank/DDBJ databases">
        <authorList>
            <person name="Heng Y.C."/>
            <person name="Lim A.C.H."/>
            <person name="Lee J.K.Y."/>
            <person name="Kittelmann S."/>
        </authorList>
    </citation>
    <scope>NUCLEOTIDE SEQUENCE [LARGE SCALE GENOMIC DNA]</scope>
    <source>
        <strain evidence="1 2">WILCCON 0269</strain>
    </source>
</reference>
<keyword evidence="2" id="KW-1185">Reference proteome</keyword>
<organism evidence="1 2">
    <name type="scientific">Candidatus Clostridium eludens</name>
    <dbReference type="NCBI Taxonomy" id="3381663"/>
    <lineage>
        <taxon>Bacteria</taxon>
        <taxon>Bacillati</taxon>
        <taxon>Bacillota</taxon>
        <taxon>Clostridia</taxon>
        <taxon>Eubacteriales</taxon>
        <taxon>Clostridiaceae</taxon>
        <taxon>Clostridium</taxon>
    </lineage>
</organism>
<comment type="caution">
    <text evidence="1">The sequence shown here is derived from an EMBL/GenBank/DDBJ whole genome shotgun (WGS) entry which is preliminary data.</text>
</comment>
<accession>A0ABW8STD4</accession>
<dbReference type="RefSeq" id="WP_406793940.1">
    <property type="nucleotide sequence ID" value="NZ_JBJHZX010000038.1"/>
</dbReference>